<feature type="binding site" evidence="6">
    <location>
        <position position="185"/>
    </location>
    <ligand>
        <name>FMN</name>
        <dbReference type="ChEBI" id="CHEBI:58210"/>
    </ligand>
</feature>
<sequence>MDFFNARNAIMPPNKMNSEVIMTDVNGFLIYLFKSKLEGNNIMSRQMHLGALLFSSGHHGAAWRRSGSTVSQVGQIDYFEKLAQLAEGGKFDTIFFADGQSIMGGYYGGVSYFLEPITCVTAMARKTHHIGLVPTISSTLYDPYNMVRLICSLDHISHGRAGVNVITSMFDEEAQNHGLSKLPNHADRYLRADEFIHTMIELWDSFPASAIINDAEHDRWLDSSLIHEINHHGDFFDVKGPLNIPSGPQGRPVIFQAGASHQGKNLGAKYAEAIYSVAWDIRESQAYYQDIKKRAAEFKRSSGIPAILPGLVPYVGSTHEEAQRRQSELDELLPLDDSVAQLGDFLGQDVKRWDLDAPVPELPDISEFSGPKGRYEVIKRIIDTEKPTARQLFQRLAAGGGHATVVGSPEEVADMMQNWFESGAADGFNIMAPTYPESLADFIHYVVPILQKRGLFRKDYTGHTLRDNLGLPVPTAKITRGD</sequence>
<dbReference type="InterPro" id="IPR036661">
    <property type="entry name" value="Luciferase-like_sf"/>
</dbReference>
<protein>
    <submittedName>
        <fullName evidence="8">NtaA/DmoA family FMN-dependent monooxygenase</fullName>
        <ecNumber evidence="8">1.14.-.-</ecNumber>
    </submittedName>
</protein>
<dbReference type="EMBL" id="CP047121">
    <property type="protein sequence ID" value="QHB52104.1"/>
    <property type="molecule type" value="Genomic_DNA"/>
</dbReference>
<evidence type="ECO:0000256" key="3">
    <source>
        <dbReference type="ARBA" id="ARBA00023002"/>
    </source>
</evidence>
<dbReference type="InterPro" id="IPR011251">
    <property type="entry name" value="Luciferase-like_dom"/>
</dbReference>
<evidence type="ECO:0000256" key="4">
    <source>
        <dbReference type="ARBA" id="ARBA00023033"/>
    </source>
</evidence>
<evidence type="ECO:0000256" key="6">
    <source>
        <dbReference type="PIRSR" id="PIRSR000337-1"/>
    </source>
</evidence>
<dbReference type="Pfam" id="PF00296">
    <property type="entry name" value="Bac_luciferase"/>
    <property type="match status" value="1"/>
</dbReference>
<evidence type="ECO:0000259" key="7">
    <source>
        <dbReference type="Pfam" id="PF00296"/>
    </source>
</evidence>
<feature type="binding site" evidence="6">
    <location>
        <position position="98"/>
    </location>
    <ligand>
        <name>FMN</name>
        <dbReference type="ChEBI" id="CHEBI:58210"/>
    </ligand>
</feature>
<dbReference type="Gene3D" id="3.20.20.30">
    <property type="entry name" value="Luciferase-like domain"/>
    <property type="match status" value="1"/>
</dbReference>
<dbReference type="PANTHER" id="PTHR30011:SF16">
    <property type="entry name" value="C2H2 FINGER DOMAIN TRANSCRIPTION FACTOR (EUROFUNG)-RELATED"/>
    <property type="match status" value="1"/>
</dbReference>
<evidence type="ECO:0000256" key="1">
    <source>
        <dbReference type="ARBA" id="ARBA00022630"/>
    </source>
</evidence>
<proteinExistence type="inferred from homology"/>
<dbReference type="CDD" id="cd01095">
    <property type="entry name" value="Nitrilotriacetate_monoxgenase"/>
    <property type="match status" value="1"/>
</dbReference>
<dbReference type="SUPFAM" id="SSF51679">
    <property type="entry name" value="Bacterial luciferase-like"/>
    <property type="match status" value="1"/>
</dbReference>
<dbReference type="GO" id="GO:0016705">
    <property type="term" value="F:oxidoreductase activity, acting on paired donors, with incorporation or reduction of molecular oxygen"/>
    <property type="evidence" value="ECO:0007669"/>
    <property type="project" value="InterPro"/>
</dbReference>
<feature type="domain" description="Luciferase-like" evidence="7">
    <location>
        <begin position="63"/>
        <end position="424"/>
    </location>
</feature>
<keyword evidence="4 8" id="KW-0503">Monooxygenase</keyword>
<dbReference type="PIRSF" id="PIRSF000337">
    <property type="entry name" value="NTA_MOA"/>
    <property type="match status" value="1"/>
</dbReference>
<evidence type="ECO:0000256" key="2">
    <source>
        <dbReference type="ARBA" id="ARBA00022643"/>
    </source>
</evidence>
<dbReference type="PANTHER" id="PTHR30011">
    <property type="entry name" value="ALKANESULFONATE MONOOXYGENASE-RELATED"/>
    <property type="match status" value="1"/>
</dbReference>
<feature type="binding site" evidence="6">
    <location>
        <position position="260"/>
    </location>
    <ligand>
        <name>FMN</name>
        <dbReference type="ChEBI" id="CHEBI:58210"/>
    </ligand>
</feature>
<organism evidence="8 9">
    <name type="scientific">Lentilactobacillus hilgardii</name>
    <name type="common">Lactobacillus hilgardii</name>
    <dbReference type="NCBI Taxonomy" id="1588"/>
    <lineage>
        <taxon>Bacteria</taxon>
        <taxon>Bacillati</taxon>
        <taxon>Bacillota</taxon>
        <taxon>Bacilli</taxon>
        <taxon>Lactobacillales</taxon>
        <taxon>Lactobacillaceae</taxon>
        <taxon>Lentilactobacillus</taxon>
    </lineage>
</organism>
<dbReference type="AlphaFoldDB" id="A0A6P1EDN1"/>
<gene>
    <name evidence="8" type="ORF">GQR93_07850</name>
</gene>
<feature type="binding site" evidence="6">
    <location>
        <position position="189"/>
    </location>
    <ligand>
        <name>FMN</name>
        <dbReference type="ChEBI" id="CHEBI:58210"/>
    </ligand>
</feature>
<accession>A0A6P1EDN1</accession>
<comment type="similarity">
    <text evidence="5">Belongs to the NtaA/SnaA/DszA monooxygenase family.</text>
</comment>
<dbReference type="InterPro" id="IPR016215">
    <property type="entry name" value="NTA_MOA"/>
</dbReference>
<dbReference type="GO" id="GO:0004497">
    <property type="term" value="F:monooxygenase activity"/>
    <property type="evidence" value="ECO:0007669"/>
    <property type="project" value="UniProtKB-KW"/>
</dbReference>
<evidence type="ECO:0000256" key="5">
    <source>
        <dbReference type="ARBA" id="ARBA00033748"/>
    </source>
</evidence>
<dbReference type="Proteomes" id="UP000465035">
    <property type="component" value="Chromosome"/>
</dbReference>
<keyword evidence="2 6" id="KW-0288">FMN</keyword>
<keyword evidence="3 8" id="KW-0560">Oxidoreductase</keyword>
<reference evidence="8 9" key="1">
    <citation type="submission" date="2019-12" db="EMBL/GenBank/DDBJ databases">
        <title>Lactobacillus hilgardii FLUB.</title>
        <authorList>
            <person name="Gustaw K."/>
        </authorList>
    </citation>
    <scope>NUCLEOTIDE SEQUENCE [LARGE SCALE GENOMIC DNA]</scope>
    <source>
        <strain evidence="8 9">FLUB</strain>
    </source>
</reference>
<name>A0A6P1EDN1_LENHI</name>
<dbReference type="InterPro" id="IPR051260">
    <property type="entry name" value="Diverse_substr_monoxygenases"/>
</dbReference>
<dbReference type="EC" id="1.14.-.-" evidence="8"/>
<dbReference type="NCBIfam" id="TIGR03860">
    <property type="entry name" value="FMN_nitrolo"/>
    <property type="match status" value="1"/>
</dbReference>
<feature type="binding site" evidence="6">
    <location>
        <position position="135"/>
    </location>
    <ligand>
        <name>FMN</name>
        <dbReference type="ChEBI" id="CHEBI:58210"/>
    </ligand>
</feature>
<evidence type="ECO:0000313" key="9">
    <source>
        <dbReference type="Proteomes" id="UP000465035"/>
    </source>
</evidence>
<keyword evidence="1 6" id="KW-0285">Flavoprotein</keyword>
<evidence type="ECO:0000313" key="8">
    <source>
        <dbReference type="EMBL" id="QHB52104.1"/>
    </source>
</evidence>